<dbReference type="GO" id="GO:0015031">
    <property type="term" value="P:protein transport"/>
    <property type="evidence" value="ECO:0007669"/>
    <property type="project" value="UniProtKB-KW"/>
</dbReference>
<keyword evidence="2" id="KW-0813">Transport</keyword>
<comment type="caution">
    <text evidence="9">The sequence shown here is derived from an EMBL/GenBank/DDBJ whole genome shotgun (WGS) entry which is preliminary data.</text>
</comment>
<dbReference type="AlphaFoldDB" id="A0A814I9N5"/>
<dbReference type="InterPro" id="IPR000008">
    <property type="entry name" value="C2_dom"/>
</dbReference>
<feature type="domain" description="FIP-RBD" evidence="8">
    <location>
        <begin position="563"/>
        <end position="625"/>
    </location>
</feature>
<dbReference type="SUPFAM" id="SSF144270">
    <property type="entry name" value="Eferin C-derminal domain-like"/>
    <property type="match status" value="1"/>
</dbReference>
<dbReference type="InterPro" id="IPR037245">
    <property type="entry name" value="FIP-RBD_C_sf"/>
</dbReference>
<evidence type="ECO:0000256" key="6">
    <source>
        <dbReference type="SAM" id="MobiDB-lite"/>
    </source>
</evidence>
<feature type="region of interest" description="Disordered" evidence="6">
    <location>
        <begin position="396"/>
        <end position="471"/>
    </location>
</feature>
<dbReference type="SMART" id="SM00239">
    <property type="entry name" value="C2"/>
    <property type="match status" value="1"/>
</dbReference>
<keyword evidence="5" id="KW-0653">Protein transport</keyword>
<dbReference type="GO" id="GO:0031267">
    <property type="term" value="F:small GTPase binding"/>
    <property type="evidence" value="ECO:0007669"/>
    <property type="project" value="InterPro"/>
</dbReference>
<dbReference type="InterPro" id="IPR035892">
    <property type="entry name" value="C2_domain_sf"/>
</dbReference>
<dbReference type="InterPro" id="IPR037789">
    <property type="entry name" value="FIP_classI"/>
</dbReference>
<evidence type="ECO:0000259" key="8">
    <source>
        <dbReference type="PROSITE" id="PS51511"/>
    </source>
</evidence>
<evidence type="ECO:0000313" key="11">
    <source>
        <dbReference type="Proteomes" id="UP000663860"/>
    </source>
</evidence>
<gene>
    <name evidence="9" type="ORF">IZO911_LOCUS18722</name>
    <name evidence="10" type="ORF">KXQ929_LOCUS1349</name>
</gene>
<dbReference type="GO" id="GO:0055037">
    <property type="term" value="C:recycling endosome"/>
    <property type="evidence" value="ECO:0007669"/>
    <property type="project" value="UniProtKB-SubCell"/>
</dbReference>
<dbReference type="Proteomes" id="UP000663860">
    <property type="component" value="Unassembled WGS sequence"/>
</dbReference>
<dbReference type="Gene3D" id="1.20.5.2440">
    <property type="match status" value="1"/>
</dbReference>
<dbReference type="EMBL" id="CAJNOE010000182">
    <property type="protein sequence ID" value="CAF1020994.1"/>
    <property type="molecule type" value="Genomic_DNA"/>
</dbReference>
<feature type="compositionally biased region" description="Polar residues" evidence="6">
    <location>
        <begin position="406"/>
        <end position="461"/>
    </location>
</feature>
<dbReference type="InterPro" id="IPR019018">
    <property type="entry name" value="Rab-bd_FIP-RBD"/>
</dbReference>
<dbReference type="PROSITE" id="PS51511">
    <property type="entry name" value="FIP_RBD"/>
    <property type="match status" value="1"/>
</dbReference>
<dbReference type="EMBL" id="CAJOBB010000037">
    <property type="protein sequence ID" value="CAF3524652.1"/>
    <property type="molecule type" value="Genomic_DNA"/>
</dbReference>
<dbReference type="GO" id="GO:0045055">
    <property type="term" value="P:regulated exocytosis"/>
    <property type="evidence" value="ECO:0007669"/>
    <property type="project" value="TreeGrafter"/>
</dbReference>
<feature type="compositionally biased region" description="Polar residues" evidence="6">
    <location>
        <begin position="510"/>
        <end position="523"/>
    </location>
</feature>
<accession>A0A814I9N5</accession>
<sequence length="630" mass="70644">MMLSPNYCSCTVNQARNLYDKGKTGGIDPFCIISMGKEKFATAVCEKTSSPDWHEQCDMPIVDDATIKLTVFHNNKSSLSKGDFIGRAYVSLRDLQDYDHVHKAWYKLTNKEGKLDKDRGEIEVSLQFYSKNNTTGSVFDLATKKKHLSLKDIKHSLGDKLKSASKHRRQDKYSGENQLGDQRKRLGGGDDASSSNGRDFLDDSISEKSRAPVLGLGTTLGSVTPYSSRRSVTSDYETSSILDSASMYGSDDTSAPSPAERFQFPPPQQQQQQQYREVNVDDKFVSKTTSNENKTKEPFSPMNVPTIITTKAPLLADSSRSSSVTGDDIEAAFDSINDYKTSLNKSKENERSDSFFGLTTIKENLDTDENIFNTKKQADEEIDFDNCFNRLKQPVEEKKTKRTAPILQQSTTTPNTKEQKNSKLSYSNDIYTPSTSISIKADTNPTPSITLPTKQQQQQSETNHDSTDEDIDEIIGKLERVSSMRSSVRRKIQPRNDIMQQSFFEPDNKPINTYNHTPSSQKKNAGLPDIVVQPALKNSSPNPISKKSPTNSLSVLGYDNVKGTPVNPKIRQELDYLDREELLHVIAYQTDLIKKRDTRVKDLEHYTDGLLVKIVEQCPAILQVGSLSKR</sequence>
<evidence type="ECO:0000256" key="3">
    <source>
        <dbReference type="ARBA" id="ARBA00022553"/>
    </source>
</evidence>
<feature type="compositionally biased region" description="Basic and acidic residues" evidence="6">
    <location>
        <begin position="199"/>
        <end position="210"/>
    </location>
</feature>
<dbReference type="PANTHER" id="PTHR15746:SF23">
    <property type="entry name" value="RAB11 INTERACTING PROTEIN, ISOFORM A"/>
    <property type="match status" value="1"/>
</dbReference>
<evidence type="ECO:0000313" key="9">
    <source>
        <dbReference type="EMBL" id="CAF1020994.1"/>
    </source>
</evidence>
<dbReference type="Proteomes" id="UP000663868">
    <property type="component" value="Unassembled WGS sequence"/>
</dbReference>
<feature type="domain" description="C2" evidence="7">
    <location>
        <begin position="1"/>
        <end position="106"/>
    </location>
</feature>
<protein>
    <submittedName>
        <fullName evidence="9">Uncharacterized protein</fullName>
    </submittedName>
</protein>
<comment type="subcellular location">
    <subcellularLocation>
        <location evidence="1">Recycling endosome</location>
    </subcellularLocation>
</comment>
<dbReference type="Gene3D" id="2.60.40.150">
    <property type="entry name" value="C2 domain"/>
    <property type="match status" value="1"/>
</dbReference>
<dbReference type="Pfam" id="PF09457">
    <property type="entry name" value="RBD-FIP"/>
    <property type="match status" value="1"/>
</dbReference>
<proteinExistence type="predicted"/>
<dbReference type="PROSITE" id="PS50004">
    <property type="entry name" value="C2"/>
    <property type="match status" value="1"/>
</dbReference>
<evidence type="ECO:0000256" key="1">
    <source>
        <dbReference type="ARBA" id="ARBA00004172"/>
    </source>
</evidence>
<organism evidence="9 11">
    <name type="scientific">Adineta steineri</name>
    <dbReference type="NCBI Taxonomy" id="433720"/>
    <lineage>
        <taxon>Eukaryota</taxon>
        <taxon>Metazoa</taxon>
        <taxon>Spiralia</taxon>
        <taxon>Gnathifera</taxon>
        <taxon>Rotifera</taxon>
        <taxon>Eurotatoria</taxon>
        <taxon>Bdelloidea</taxon>
        <taxon>Adinetida</taxon>
        <taxon>Adinetidae</taxon>
        <taxon>Adineta</taxon>
    </lineage>
</organism>
<evidence type="ECO:0000313" key="10">
    <source>
        <dbReference type="EMBL" id="CAF3524652.1"/>
    </source>
</evidence>
<keyword evidence="4" id="KW-0967">Endosome</keyword>
<name>A0A814I9N5_9BILA</name>
<feature type="region of interest" description="Disordered" evidence="6">
    <location>
        <begin position="159"/>
        <end position="275"/>
    </location>
</feature>
<keyword evidence="3" id="KW-0597">Phosphoprotein</keyword>
<evidence type="ECO:0000256" key="2">
    <source>
        <dbReference type="ARBA" id="ARBA00022448"/>
    </source>
</evidence>
<evidence type="ECO:0000256" key="5">
    <source>
        <dbReference type="ARBA" id="ARBA00022927"/>
    </source>
</evidence>
<dbReference type="SUPFAM" id="SSF49562">
    <property type="entry name" value="C2 domain (Calcium/lipid-binding domain, CaLB)"/>
    <property type="match status" value="1"/>
</dbReference>
<reference evidence="9" key="1">
    <citation type="submission" date="2021-02" db="EMBL/GenBank/DDBJ databases">
        <authorList>
            <person name="Nowell W R."/>
        </authorList>
    </citation>
    <scope>NUCLEOTIDE SEQUENCE</scope>
</reference>
<feature type="compositionally biased region" description="Polar residues" evidence="6">
    <location>
        <begin position="219"/>
        <end position="243"/>
    </location>
</feature>
<feature type="region of interest" description="Disordered" evidence="6">
    <location>
        <begin position="503"/>
        <end position="526"/>
    </location>
</feature>
<evidence type="ECO:0000259" key="7">
    <source>
        <dbReference type="PROSITE" id="PS50004"/>
    </source>
</evidence>
<dbReference type="Pfam" id="PF00168">
    <property type="entry name" value="C2"/>
    <property type="match status" value="1"/>
</dbReference>
<evidence type="ECO:0000256" key="4">
    <source>
        <dbReference type="ARBA" id="ARBA00022753"/>
    </source>
</evidence>
<dbReference type="PANTHER" id="PTHR15746">
    <property type="entry name" value="RAB11-RELATED"/>
    <property type="match status" value="1"/>
</dbReference>